<dbReference type="PRINTS" id="PR00947">
    <property type="entry name" value="CUTICLE"/>
</dbReference>
<dbReference type="Pfam" id="PF00379">
    <property type="entry name" value="Chitin_bind_4"/>
    <property type="match status" value="1"/>
</dbReference>
<dbReference type="OrthoDB" id="6436213at2759"/>
<dbReference type="EMBL" id="HACA01030648">
    <property type="protein sequence ID" value="CDW48009.1"/>
    <property type="molecule type" value="Transcribed_RNA"/>
</dbReference>
<sequence length="304" mass="31974">SLQAYTQNMNLLAFCTTLLLSSALLVEAGILNTRTKRDSSSPSTTYGSTGIRTFNKQQTSPIATSYNYNTYPVVEVLNEVNKAPGTLGDNSNFENSFEATNGIRQESSGQTVQIGKEDVVVMRGSYKYVGTDGQTYVVDWIADDNGFQPSAAHLPKDVPIPFPKITEAVDAQIVFAAQEKDGSSYFVGNSNSFYDGSSGKFSNGNSNSLSSGSSSTNTNSLSGGRSSGKSNRLSSGSSTDFSSGNSDIFSGGSLIGFSSRNSNSFSTRSLSGFSSDSPREFSDINSGGFSGGLNGNLNGFSSES</sequence>
<gene>
    <name evidence="5" type="primary">Dper\GL15516</name>
</gene>
<feature type="signal peptide" evidence="4">
    <location>
        <begin position="1"/>
        <end position="28"/>
    </location>
</feature>
<dbReference type="PANTHER" id="PTHR10380">
    <property type="entry name" value="CUTICLE PROTEIN"/>
    <property type="match status" value="1"/>
</dbReference>
<dbReference type="PANTHER" id="PTHR10380:SF173">
    <property type="entry name" value="CUTICULAR PROTEIN 47EF, ISOFORM C-RELATED"/>
    <property type="match status" value="1"/>
</dbReference>
<keyword evidence="4" id="KW-0732">Signal</keyword>
<evidence type="ECO:0000256" key="4">
    <source>
        <dbReference type="SAM" id="SignalP"/>
    </source>
</evidence>
<feature type="chain" id="PRO_5005489469" evidence="4">
    <location>
        <begin position="29"/>
        <end position="304"/>
    </location>
</feature>
<feature type="region of interest" description="Disordered" evidence="3">
    <location>
        <begin position="284"/>
        <end position="304"/>
    </location>
</feature>
<keyword evidence="1 2" id="KW-0193">Cuticle</keyword>
<reference evidence="5" key="1">
    <citation type="submission" date="2014-05" db="EMBL/GenBank/DDBJ databases">
        <authorList>
            <person name="Chronopoulou M."/>
        </authorList>
    </citation>
    <scope>NUCLEOTIDE SEQUENCE</scope>
    <source>
        <tissue evidence="5">Whole organism</tissue>
    </source>
</reference>
<proteinExistence type="predicted"/>
<feature type="region of interest" description="Disordered" evidence="3">
    <location>
        <begin position="204"/>
        <end position="242"/>
    </location>
</feature>
<name>A0A0K2VBZ4_LEPSM</name>
<evidence type="ECO:0000256" key="2">
    <source>
        <dbReference type="PROSITE-ProRule" id="PRU00497"/>
    </source>
</evidence>
<dbReference type="PROSITE" id="PS51155">
    <property type="entry name" value="CHIT_BIND_RR_2"/>
    <property type="match status" value="1"/>
</dbReference>
<feature type="compositionally biased region" description="Low complexity" evidence="3">
    <location>
        <begin position="295"/>
        <end position="304"/>
    </location>
</feature>
<dbReference type="AlphaFoldDB" id="A0A0K2VBZ4"/>
<dbReference type="InterPro" id="IPR050468">
    <property type="entry name" value="Cuticle_Struct_Prot"/>
</dbReference>
<dbReference type="GO" id="GO:0008010">
    <property type="term" value="F:structural constituent of chitin-based larval cuticle"/>
    <property type="evidence" value="ECO:0007669"/>
    <property type="project" value="TreeGrafter"/>
</dbReference>
<dbReference type="InterPro" id="IPR000618">
    <property type="entry name" value="Insect_cuticle"/>
</dbReference>
<evidence type="ECO:0000256" key="3">
    <source>
        <dbReference type="SAM" id="MobiDB-lite"/>
    </source>
</evidence>
<evidence type="ECO:0000256" key="1">
    <source>
        <dbReference type="ARBA" id="ARBA00022460"/>
    </source>
</evidence>
<organism evidence="5">
    <name type="scientific">Lepeophtheirus salmonis</name>
    <name type="common">Salmon louse</name>
    <name type="synonym">Caligus salmonis</name>
    <dbReference type="NCBI Taxonomy" id="72036"/>
    <lineage>
        <taxon>Eukaryota</taxon>
        <taxon>Metazoa</taxon>
        <taxon>Ecdysozoa</taxon>
        <taxon>Arthropoda</taxon>
        <taxon>Crustacea</taxon>
        <taxon>Multicrustacea</taxon>
        <taxon>Hexanauplia</taxon>
        <taxon>Copepoda</taxon>
        <taxon>Siphonostomatoida</taxon>
        <taxon>Caligidae</taxon>
        <taxon>Lepeophtheirus</taxon>
    </lineage>
</organism>
<evidence type="ECO:0000313" key="5">
    <source>
        <dbReference type="EMBL" id="CDW48009.1"/>
    </source>
</evidence>
<feature type="non-terminal residue" evidence="5">
    <location>
        <position position="1"/>
    </location>
</feature>
<accession>A0A0K2VBZ4</accession>
<protein>
    <submittedName>
        <fullName evidence="5">Uncharacterized protein</fullName>
    </submittedName>
</protein>
<dbReference type="GO" id="GO:0062129">
    <property type="term" value="C:chitin-based extracellular matrix"/>
    <property type="evidence" value="ECO:0007669"/>
    <property type="project" value="TreeGrafter"/>
</dbReference>